<reference evidence="2 3" key="1">
    <citation type="submission" date="2021-05" db="EMBL/GenBank/DDBJ databases">
        <title>Pangenome of Leuconostoc gelidum warrants species status for Leuconostoc gelidum subsp. gasicomitatum.</title>
        <authorList>
            <person name="Johansson P."/>
            <person name="Sade E."/>
            <person name="Hultman J."/>
            <person name="Auvinen P."/>
            <person name="Bjorkroth J."/>
        </authorList>
    </citation>
    <scope>NUCLEOTIDE SEQUENCE</scope>
    <source>
        <strain evidence="1 3">AMKR21</strain>
        <strain evidence="2">C220d</strain>
    </source>
</reference>
<evidence type="ECO:0000313" key="2">
    <source>
        <dbReference type="EMBL" id="MBZ6016084.1"/>
    </source>
</evidence>
<protein>
    <submittedName>
        <fullName evidence="2">Uncharacterized protein</fullName>
    </submittedName>
</protein>
<comment type="caution">
    <text evidence="2">The sequence shown here is derived from an EMBL/GenBank/DDBJ whole genome shotgun (WGS) entry which is preliminary data.</text>
</comment>
<keyword evidence="3" id="KW-1185">Reference proteome</keyword>
<proteinExistence type="predicted"/>
<dbReference type="Proteomes" id="UP000727071">
    <property type="component" value="Unassembled WGS sequence"/>
</dbReference>
<organism evidence="2 4">
    <name type="scientific">Leuconostoc gelidum subsp. gelidum</name>
    <dbReference type="NCBI Taxonomy" id="1607839"/>
    <lineage>
        <taxon>Bacteria</taxon>
        <taxon>Bacillati</taxon>
        <taxon>Bacillota</taxon>
        <taxon>Bacilli</taxon>
        <taxon>Lactobacillales</taxon>
        <taxon>Lactobacillaceae</taxon>
        <taxon>Leuconostoc</taxon>
        <taxon>Leuconostoc gelidum group</taxon>
    </lineage>
</organism>
<dbReference type="EMBL" id="JAHBFX010000009">
    <property type="protein sequence ID" value="MBZ6000139.1"/>
    <property type="molecule type" value="Genomic_DNA"/>
</dbReference>
<gene>
    <name evidence="2" type="ORF">KII88_06025</name>
    <name evidence="1" type="ORF">KIJ07_06950</name>
</gene>
<name>A0AB35FZC2_LEUGE</name>
<dbReference type="EMBL" id="JAHBFV010000017">
    <property type="protein sequence ID" value="MBZ6016084.1"/>
    <property type="molecule type" value="Genomic_DNA"/>
</dbReference>
<evidence type="ECO:0000313" key="4">
    <source>
        <dbReference type="Proteomes" id="UP000727071"/>
    </source>
</evidence>
<sequence>MYKPGKLWVI</sequence>
<accession>A0AB35FZC2</accession>
<evidence type="ECO:0000313" key="1">
    <source>
        <dbReference type="EMBL" id="MBZ6000139.1"/>
    </source>
</evidence>
<dbReference type="Proteomes" id="UP000705994">
    <property type="component" value="Unassembled WGS sequence"/>
</dbReference>
<evidence type="ECO:0000313" key="3">
    <source>
        <dbReference type="Proteomes" id="UP000705994"/>
    </source>
</evidence>